<evidence type="ECO:0000256" key="7">
    <source>
        <dbReference type="SAM" id="MobiDB-lite"/>
    </source>
</evidence>
<evidence type="ECO:0000256" key="5">
    <source>
        <dbReference type="ARBA" id="ARBA00038392"/>
    </source>
</evidence>
<name>A0A9W6BIF6_9CHLO</name>
<dbReference type="PANTHER" id="PTHR11380:SF5">
    <property type="entry name" value="TRANSCRIPTION INITIATION FACTOR TFIID SUBUNIT 13"/>
    <property type="match status" value="1"/>
</dbReference>
<evidence type="ECO:0000256" key="2">
    <source>
        <dbReference type="ARBA" id="ARBA00023015"/>
    </source>
</evidence>
<dbReference type="InterPro" id="IPR003195">
    <property type="entry name" value="TFIID_TAF13"/>
</dbReference>
<feature type="region of interest" description="Disordered" evidence="7">
    <location>
        <begin position="1"/>
        <end position="132"/>
    </location>
</feature>
<dbReference type="AlphaFoldDB" id="A0A9W6BIF6"/>
<dbReference type="Proteomes" id="UP001165080">
    <property type="component" value="Unassembled WGS sequence"/>
</dbReference>
<gene>
    <name evidence="8" type="primary">PLEST011235</name>
    <name evidence="8" type="ORF">PLESTB_000664800</name>
</gene>
<evidence type="ECO:0000313" key="9">
    <source>
        <dbReference type="Proteomes" id="UP001165080"/>
    </source>
</evidence>
<keyword evidence="3" id="KW-0804">Transcription</keyword>
<dbReference type="PANTHER" id="PTHR11380">
    <property type="entry name" value="TRANSCRIPTION INITIATION FACTOR TFIID/SUPT3-RELATED"/>
    <property type="match status" value="1"/>
</dbReference>
<feature type="compositionally biased region" description="Gly residues" evidence="7">
    <location>
        <begin position="247"/>
        <end position="256"/>
    </location>
</feature>
<reference evidence="8 9" key="1">
    <citation type="journal article" date="2023" name="Commun. Biol.">
        <title>Reorganization of the ancestral sex-determining regions during the evolution of trioecy in Pleodorina starrii.</title>
        <authorList>
            <person name="Takahashi K."/>
            <person name="Suzuki S."/>
            <person name="Kawai-Toyooka H."/>
            <person name="Yamamoto K."/>
            <person name="Hamaji T."/>
            <person name="Ootsuki R."/>
            <person name="Yamaguchi H."/>
            <person name="Kawachi M."/>
            <person name="Higashiyama T."/>
            <person name="Nozaki H."/>
        </authorList>
    </citation>
    <scope>NUCLEOTIDE SEQUENCE [LARGE SCALE GENOMIC DNA]</scope>
    <source>
        <strain evidence="8 9">NIES-4479</strain>
    </source>
</reference>
<dbReference type="GO" id="GO:0046982">
    <property type="term" value="F:protein heterodimerization activity"/>
    <property type="evidence" value="ECO:0007669"/>
    <property type="project" value="InterPro"/>
</dbReference>
<evidence type="ECO:0000313" key="8">
    <source>
        <dbReference type="EMBL" id="GLC52757.1"/>
    </source>
</evidence>
<comment type="subcellular location">
    <subcellularLocation>
        <location evidence="1">Nucleus</location>
    </subcellularLocation>
</comment>
<feature type="compositionally biased region" description="Low complexity" evidence="7">
    <location>
        <begin position="34"/>
        <end position="93"/>
    </location>
</feature>
<dbReference type="GO" id="GO:0005634">
    <property type="term" value="C:nucleus"/>
    <property type="evidence" value="ECO:0007669"/>
    <property type="project" value="UniProtKB-SubCell"/>
</dbReference>
<feature type="region of interest" description="Disordered" evidence="7">
    <location>
        <begin position="239"/>
        <end position="277"/>
    </location>
</feature>
<keyword evidence="4" id="KW-0539">Nucleus</keyword>
<dbReference type="EMBL" id="BRXU01000006">
    <property type="protein sequence ID" value="GLC52757.1"/>
    <property type="molecule type" value="Genomic_DNA"/>
</dbReference>
<dbReference type="OrthoDB" id="10266074at2759"/>
<feature type="compositionally biased region" description="Acidic residues" evidence="7">
    <location>
        <begin position="261"/>
        <end position="277"/>
    </location>
</feature>
<keyword evidence="2" id="KW-0805">Transcription regulation</keyword>
<feature type="compositionally biased region" description="Low complexity" evidence="7">
    <location>
        <begin position="104"/>
        <end position="113"/>
    </location>
</feature>
<keyword evidence="9" id="KW-1185">Reference proteome</keyword>
<dbReference type="InterPro" id="IPR009072">
    <property type="entry name" value="Histone-fold"/>
</dbReference>
<dbReference type="SUPFAM" id="SSF47113">
    <property type="entry name" value="Histone-fold"/>
    <property type="match status" value="1"/>
</dbReference>
<dbReference type="GO" id="GO:0006366">
    <property type="term" value="P:transcription by RNA polymerase II"/>
    <property type="evidence" value="ECO:0007669"/>
    <property type="project" value="InterPro"/>
</dbReference>
<feature type="compositionally biased region" description="Gly residues" evidence="7">
    <location>
        <begin position="23"/>
        <end position="33"/>
    </location>
</feature>
<evidence type="ECO:0000256" key="4">
    <source>
        <dbReference type="ARBA" id="ARBA00023242"/>
    </source>
</evidence>
<accession>A0A9W6BIF6</accession>
<evidence type="ECO:0000256" key="6">
    <source>
        <dbReference type="ARBA" id="ARBA00040136"/>
    </source>
</evidence>
<evidence type="ECO:0000256" key="3">
    <source>
        <dbReference type="ARBA" id="ARBA00023163"/>
    </source>
</evidence>
<dbReference type="Gene3D" id="1.10.20.10">
    <property type="entry name" value="Histone, subunit A"/>
    <property type="match status" value="1"/>
</dbReference>
<organism evidence="8 9">
    <name type="scientific">Pleodorina starrii</name>
    <dbReference type="NCBI Taxonomy" id="330485"/>
    <lineage>
        <taxon>Eukaryota</taxon>
        <taxon>Viridiplantae</taxon>
        <taxon>Chlorophyta</taxon>
        <taxon>core chlorophytes</taxon>
        <taxon>Chlorophyceae</taxon>
        <taxon>CS clade</taxon>
        <taxon>Chlamydomonadales</taxon>
        <taxon>Volvocaceae</taxon>
        <taxon>Pleodorina</taxon>
    </lineage>
</organism>
<proteinExistence type="inferred from homology"/>
<dbReference type="Pfam" id="PF02269">
    <property type="entry name" value="TFIID-18kDa"/>
    <property type="match status" value="1"/>
</dbReference>
<comment type="similarity">
    <text evidence="5">Belongs to the TAF13 family.</text>
</comment>
<protein>
    <recommendedName>
        <fullName evidence="6">Transcription initiation factor TFIID subunit 13</fullName>
    </recommendedName>
</protein>
<comment type="caution">
    <text evidence="8">The sequence shown here is derived from an EMBL/GenBank/DDBJ whole genome shotgun (WGS) entry which is preliminary data.</text>
</comment>
<evidence type="ECO:0000256" key="1">
    <source>
        <dbReference type="ARBA" id="ARBA00004123"/>
    </source>
</evidence>
<sequence>MDPSAAMGTPPSASKTRGRKAGAGRGSGLGRGAGAPKDASPGKAGAPAGAAPSSAAAPAPAATTAAAPAPGAAGAGAGPSTTAAAAGLAPAGGVTKKRGRAPKAKAAGGDTAVAGGGDSGPEDAPDTSMPYRGTFTKDLSRLMYGFGDYENPIQETINVVEDILVEYVRETCCAALNEAARMGKLDRDRSSGAPKLKVDEKDILFLVRKDPKKYTRIRELLDMQLLIKEARKTLDVDKISEGDLDAGAGGEAGGAGAAAEDPGEELPDLPDEDIQME</sequence>
<dbReference type="CDD" id="cd07978">
    <property type="entry name" value="HFD_TAF13"/>
    <property type="match status" value="1"/>
</dbReference>